<keyword evidence="4" id="KW-0862">Zinc</keyword>
<dbReference type="InterPro" id="IPR050688">
    <property type="entry name" value="Zinc_finger/UBP_domain"/>
</dbReference>
<dbReference type="SMART" id="SM00355">
    <property type="entry name" value="ZnF_C2H2"/>
    <property type="match status" value="3"/>
</dbReference>
<dbReference type="AlphaFoldDB" id="A0AAN8XHJ9"/>
<evidence type="ECO:0000256" key="9">
    <source>
        <dbReference type="PROSITE-ProRule" id="PRU00042"/>
    </source>
</evidence>
<feature type="domain" description="C2H2-type" evidence="10">
    <location>
        <begin position="67"/>
        <end position="94"/>
    </location>
</feature>
<dbReference type="GO" id="GO:0003677">
    <property type="term" value="F:DNA binding"/>
    <property type="evidence" value="ECO:0007669"/>
    <property type="project" value="UniProtKB-KW"/>
</dbReference>
<evidence type="ECO:0000256" key="2">
    <source>
        <dbReference type="ARBA" id="ARBA00022737"/>
    </source>
</evidence>
<feature type="domain" description="C2H2-type" evidence="10">
    <location>
        <begin position="95"/>
        <end position="122"/>
    </location>
</feature>
<keyword evidence="5" id="KW-0805">Transcription regulation</keyword>
<dbReference type="GO" id="GO:0005634">
    <property type="term" value="C:nucleus"/>
    <property type="evidence" value="ECO:0007669"/>
    <property type="project" value="TreeGrafter"/>
</dbReference>
<dbReference type="GO" id="GO:0008270">
    <property type="term" value="F:zinc ion binding"/>
    <property type="evidence" value="ECO:0007669"/>
    <property type="project" value="UniProtKB-KW"/>
</dbReference>
<dbReference type="InterPro" id="IPR036236">
    <property type="entry name" value="Znf_C2H2_sf"/>
</dbReference>
<sequence length="122" mass="14065">MNNYSICLSKIVILHFQSSLQDGPVCEEGNGKDSYRKIYRCSMCPYSSLNRVNKDHHMLVHTGEKPHKCPYCPASFAQKGNMNTHIRRHTGEKPYACPQCSYRATHKASLNNHMINHHKDYN</sequence>
<name>A0AAN8XHJ9_HALRR</name>
<evidence type="ECO:0000256" key="6">
    <source>
        <dbReference type="ARBA" id="ARBA00023125"/>
    </source>
</evidence>
<proteinExistence type="predicted"/>
<dbReference type="Pfam" id="PF00096">
    <property type="entry name" value="zf-C2H2"/>
    <property type="match status" value="2"/>
</dbReference>
<keyword evidence="3 9" id="KW-0863">Zinc-finger</keyword>
<keyword evidence="12" id="KW-1185">Reference proteome</keyword>
<keyword evidence="6" id="KW-0238">DNA-binding</keyword>
<dbReference type="Gene3D" id="3.30.160.60">
    <property type="entry name" value="Classic Zinc Finger"/>
    <property type="match status" value="3"/>
</dbReference>
<protein>
    <recommendedName>
        <fullName evidence="10">C2H2-type domain-containing protein</fullName>
    </recommendedName>
</protein>
<organism evidence="11 12">
    <name type="scientific">Halocaridina rubra</name>
    <name type="common">Hawaiian red shrimp</name>
    <dbReference type="NCBI Taxonomy" id="373956"/>
    <lineage>
        <taxon>Eukaryota</taxon>
        <taxon>Metazoa</taxon>
        <taxon>Ecdysozoa</taxon>
        <taxon>Arthropoda</taxon>
        <taxon>Crustacea</taxon>
        <taxon>Multicrustacea</taxon>
        <taxon>Malacostraca</taxon>
        <taxon>Eumalacostraca</taxon>
        <taxon>Eucarida</taxon>
        <taxon>Decapoda</taxon>
        <taxon>Pleocyemata</taxon>
        <taxon>Caridea</taxon>
        <taxon>Atyoidea</taxon>
        <taxon>Atyidae</taxon>
        <taxon>Halocaridina</taxon>
    </lineage>
</organism>
<feature type="domain" description="C2H2-type" evidence="10">
    <location>
        <begin position="39"/>
        <end position="66"/>
    </location>
</feature>
<dbReference type="InterPro" id="IPR013087">
    <property type="entry name" value="Znf_C2H2_type"/>
</dbReference>
<dbReference type="PANTHER" id="PTHR24403">
    <property type="entry name" value="ZINC FINGER PROTEIN"/>
    <property type="match status" value="1"/>
</dbReference>
<keyword evidence="1" id="KW-0479">Metal-binding</keyword>
<evidence type="ECO:0000256" key="8">
    <source>
        <dbReference type="ARBA" id="ARBA00023242"/>
    </source>
</evidence>
<accession>A0AAN8XHJ9</accession>
<dbReference type="PANTHER" id="PTHR24403:SF109">
    <property type="entry name" value="ZINC FINGER PROTEIN 845-LIKE"/>
    <property type="match status" value="1"/>
</dbReference>
<keyword evidence="7" id="KW-0804">Transcription</keyword>
<evidence type="ECO:0000313" key="11">
    <source>
        <dbReference type="EMBL" id="KAK7082991.1"/>
    </source>
</evidence>
<evidence type="ECO:0000256" key="3">
    <source>
        <dbReference type="ARBA" id="ARBA00022771"/>
    </source>
</evidence>
<evidence type="ECO:0000256" key="1">
    <source>
        <dbReference type="ARBA" id="ARBA00022723"/>
    </source>
</evidence>
<dbReference type="PROSITE" id="PS00028">
    <property type="entry name" value="ZINC_FINGER_C2H2_1"/>
    <property type="match status" value="1"/>
</dbReference>
<dbReference type="PROSITE" id="PS50157">
    <property type="entry name" value="ZINC_FINGER_C2H2_2"/>
    <property type="match status" value="3"/>
</dbReference>
<dbReference type="EMBL" id="JAXCGZ010003832">
    <property type="protein sequence ID" value="KAK7082991.1"/>
    <property type="molecule type" value="Genomic_DNA"/>
</dbReference>
<reference evidence="11 12" key="1">
    <citation type="submission" date="2023-11" db="EMBL/GenBank/DDBJ databases">
        <title>Halocaridina rubra genome assembly.</title>
        <authorList>
            <person name="Smith C."/>
        </authorList>
    </citation>
    <scope>NUCLEOTIDE SEQUENCE [LARGE SCALE GENOMIC DNA]</scope>
    <source>
        <strain evidence="11">EP-1</strain>
        <tissue evidence="11">Whole</tissue>
    </source>
</reference>
<evidence type="ECO:0000313" key="12">
    <source>
        <dbReference type="Proteomes" id="UP001381693"/>
    </source>
</evidence>
<dbReference type="FunFam" id="3.30.160.60:FF:001249">
    <property type="entry name" value="CTCF"/>
    <property type="match status" value="1"/>
</dbReference>
<comment type="caution">
    <text evidence="11">The sequence shown here is derived from an EMBL/GenBank/DDBJ whole genome shotgun (WGS) entry which is preliminary data.</text>
</comment>
<dbReference type="GO" id="GO:0045944">
    <property type="term" value="P:positive regulation of transcription by RNA polymerase II"/>
    <property type="evidence" value="ECO:0007669"/>
    <property type="project" value="TreeGrafter"/>
</dbReference>
<keyword evidence="2" id="KW-0677">Repeat</keyword>
<dbReference type="FunFam" id="3.30.160.60:FF:001485">
    <property type="entry name" value="Krueppel-related zinc finger protein"/>
    <property type="match status" value="1"/>
</dbReference>
<evidence type="ECO:0000256" key="5">
    <source>
        <dbReference type="ARBA" id="ARBA00023015"/>
    </source>
</evidence>
<gene>
    <name evidence="11" type="ORF">SK128_023848</name>
</gene>
<evidence type="ECO:0000256" key="7">
    <source>
        <dbReference type="ARBA" id="ARBA00023163"/>
    </source>
</evidence>
<evidence type="ECO:0000256" key="4">
    <source>
        <dbReference type="ARBA" id="ARBA00022833"/>
    </source>
</evidence>
<dbReference type="SUPFAM" id="SSF57667">
    <property type="entry name" value="beta-beta-alpha zinc fingers"/>
    <property type="match status" value="2"/>
</dbReference>
<dbReference type="Proteomes" id="UP001381693">
    <property type="component" value="Unassembled WGS sequence"/>
</dbReference>
<evidence type="ECO:0000259" key="10">
    <source>
        <dbReference type="PROSITE" id="PS50157"/>
    </source>
</evidence>
<keyword evidence="8" id="KW-0539">Nucleus</keyword>